<dbReference type="GeneID" id="61187502"/>
<evidence type="ECO:0000313" key="2">
    <source>
        <dbReference type="EMBL" id="QEA33891.1"/>
    </source>
</evidence>
<dbReference type="Proteomes" id="UP000321332">
    <property type="component" value="Chromosome"/>
</dbReference>
<dbReference type="InterPro" id="IPR006640">
    <property type="entry name" value="SprT-like_domain"/>
</dbReference>
<name>A0AAE6M4G3_LEUCA</name>
<sequence>MNQEQLQSIVSRVSIDYFGQDFQHIASFNKRLRTTGGRYLLETHNLEFNPKMTDLPEFEGIIKHELVHYHLHLRHMGYQHKDADFKKALRQVNGIRFAPRLAASGSKTKHTWLYACDNGHQIIRHRRFNVDNYRCARCQTRVHLLGEASQV</sequence>
<proteinExistence type="predicted"/>
<reference evidence="2 3" key="1">
    <citation type="submission" date="2019-06" db="EMBL/GenBank/DDBJ databases">
        <title>Genome analyses of bacteria isolated from kimchi.</title>
        <authorList>
            <person name="Lee S."/>
            <person name="Ahn S."/>
            <person name="Roh S."/>
        </authorList>
    </citation>
    <scope>NUCLEOTIDE SEQUENCE [LARGE SCALE GENOMIC DNA]</scope>
    <source>
        <strain evidence="2 3">CBA3620</strain>
    </source>
</reference>
<dbReference type="AlphaFoldDB" id="A0AAE6M4G3"/>
<organism evidence="2 3">
    <name type="scientific">Leuconostoc carnosum</name>
    <dbReference type="NCBI Taxonomy" id="1252"/>
    <lineage>
        <taxon>Bacteria</taxon>
        <taxon>Bacillati</taxon>
        <taxon>Bacillota</taxon>
        <taxon>Bacilli</taxon>
        <taxon>Lactobacillales</taxon>
        <taxon>Lactobacillaceae</taxon>
        <taxon>Leuconostoc</taxon>
    </lineage>
</organism>
<dbReference type="SMART" id="SM00731">
    <property type="entry name" value="SprT"/>
    <property type="match status" value="1"/>
</dbReference>
<evidence type="ECO:0000313" key="3">
    <source>
        <dbReference type="Proteomes" id="UP000321332"/>
    </source>
</evidence>
<dbReference type="EMBL" id="CP042374">
    <property type="protein sequence ID" value="QEA33891.1"/>
    <property type="molecule type" value="Genomic_DNA"/>
</dbReference>
<dbReference type="Pfam" id="PF10263">
    <property type="entry name" value="SprT-like"/>
    <property type="match status" value="1"/>
</dbReference>
<gene>
    <name evidence="2" type="ORF">FGL89_07045</name>
</gene>
<evidence type="ECO:0000259" key="1">
    <source>
        <dbReference type="SMART" id="SM00731"/>
    </source>
</evidence>
<accession>A0AAE6M4G3</accession>
<dbReference type="NCBIfam" id="NF003339">
    <property type="entry name" value="PRK04351.1"/>
    <property type="match status" value="1"/>
</dbReference>
<feature type="domain" description="SprT-like" evidence="1">
    <location>
        <begin position="4"/>
        <end position="145"/>
    </location>
</feature>
<dbReference type="GO" id="GO:0006950">
    <property type="term" value="P:response to stress"/>
    <property type="evidence" value="ECO:0007669"/>
    <property type="project" value="UniProtKB-ARBA"/>
</dbReference>
<dbReference type="OMA" id="LVHYHLH"/>
<dbReference type="RefSeq" id="WP_014974676.1">
    <property type="nucleotide sequence ID" value="NZ_BPKR01000001.1"/>
</dbReference>
<protein>
    <submittedName>
        <fullName evidence="2">SprT family protein</fullName>
    </submittedName>
</protein>